<proteinExistence type="predicted"/>
<organism evidence="2 3">
    <name type="scientific">Enterococcus larvae</name>
    <dbReference type="NCBI Taxonomy" id="2794352"/>
    <lineage>
        <taxon>Bacteria</taxon>
        <taxon>Bacillati</taxon>
        <taxon>Bacillota</taxon>
        <taxon>Bacilli</taxon>
        <taxon>Lactobacillales</taxon>
        <taxon>Enterococcaceae</taxon>
        <taxon>Enterococcus</taxon>
    </lineage>
</organism>
<accession>A0ABS4CID7</accession>
<evidence type="ECO:0000313" key="2">
    <source>
        <dbReference type="EMBL" id="MBP1046395.1"/>
    </source>
</evidence>
<protein>
    <submittedName>
        <fullName evidence="2">Phage holin</fullName>
    </submittedName>
</protein>
<keyword evidence="1" id="KW-1133">Transmembrane helix</keyword>
<keyword evidence="1" id="KW-0472">Membrane</keyword>
<evidence type="ECO:0000313" key="3">
    <source>
        <dbReference type="Proteomes" id="UP000673375"/>
    </source>
</evidence>
<dbReference type="InterPro" id="IPR031612">
    <property type="entry name" value="Phage_holin_Dp1"/>
</dbReference>
<dbReference type="Pfam" id="PF16938">
    <property type="entry name" value="Phage_holin_Dp1"/>
    <property type="match status" value="1"/>
</dbReference>
<keyword evidence="3" id="KW-1185">Reference proteome</keyword>
<comment type="caution">
    <text evidence="2">The sequence shown here is derived from an EMBL/GenBank/DDBJ whole genome shotgun (WGS) entry which is preliminary data.</text>
</comment>
<name>A0ABS4CID7_9ENTE</name>
<sequence length="69" mass="7453">MNNKTYDYLKWIVITVMPALAVLIAAVGNSLNWTHTEIAVTLLNAVTAFLGAILGLSSVNYRNGNGDDE</sequence>
<evidence type="ECO:0000256" key="1">
    <source>
        <dbReference type="SAM" id="Phobius"/>
    </source>
</evidence>
<dbReference type="Proteomes" id="UP000673375">
    <property type="component" value="Unassembled WGS sequence"/>
</dbReference>
<feature type="transmembrane region" description="Helical" evidence="1">
    <location>
        <begin position="38"/>
        <end position="56"/>
    </location>
</feature>
<reference evidence="2 3" key="1">
    <citation type="submission" date="2020-12" db="EMBL/GenBank/DDBJ databases">
        <title>Vagococcus allomyrinae sp. nov. and Enterococcus lavae sp. nov., isolated from the larvae of Allomyrina dichotoma.</title>
        <authorList>
            <person name="Lee S.D."/>
        </authorList>
    </citation>
    <scope>NUCLEOTIDE SEQUENCE [LARGE SCALE GENOMIC DNA]</scope>
    <source>
        <strain evidence="2 3">BWM-S5</strain>
    </source>
</reference>
<feature type="transmembrane region" description="Helical" evidence="1">
    <location>
        <begin position="12"/>
        <end position="32"/>
    </location>
</feature>
<keyword evidence="1" id="KW-0812">Transmembrane</keyword>
<gene>
    <name evidence="2" type="ORF">I6N96_08865</name>
</gene>
<dbReference type="EMBL" id="JAEDXU010000004">
    <property type="protein sequence ID" value="MBP1046395.1"/>
    <property type="molecule type" value="Genomic_DNA"/>
</dbReference>
<dbReference type="RefSeq" id="WP_209557218.1">
    <property type="nucleotide sequence ID" value="NZ_JAEDXU010000004.1"/>
</dbReference>